<keyword evidence="1" id="KW-1133">Transmembrane helix</keyword>
<evidence type="ECO:0000313" key="2">
    <source>
        <dbReference type="EMBL" id="MBY4798205.1"/>
    </source>
</evidence>
<evidence type="ECO:0000313" key="3">
    <source>
        <dbReference type="Proteomes" id="UP000700908"/>
    </source>
</evidence>
<name>A0ABS7MM77_9ACTN</name>
<organism evidence="2 3">
    <name type="scientific">Collinsella ureilytica</name>
    <dbReference type="NCBI Taxonomy" id="2869515"/>
    <lineage>
        <taxon>Bacteria</taxon>
        <taxon>Bacillati</taxon>
        <taxon>Actinomycetota</taxon>
        <taxon>Coriobacteriia</taxon>
        <taxon>Coriobacteriales</taxon>
        <taxon>Coriobacteriaceae</taxon>
        <taxon>Collinsella</taxon>
    </lineage>
</organism>
<dbReference type="EMBL" id="JAIMFO010000008">
    <property type="protein sequence ID" value="MBY4798205.1"/>
    <property type="molecule type" value="Genomic_DNA"/>
</dbReference>
<feature type="transmembrane region" description="Helical" evidence="1">
    <location>
        <begin position="7"/>
        <end position="26"/>
    </location>
</feature>
<protein>
    <recommendedName>
        <fullName evidence="4">Alkaline shock response membrane anchor protein AmaP</fullName>
    </recommendedName>
</protein>
<accession>A0ABS7MM77</accession>
<keyword evidence="3" id="KW-1185">Reference proteome</keyword>
<dbReference type="Proteomes" id="UP000700908">
    <property type="component" value="Unassembled WGS sequence"/>
</dbReference>
<sequence length="181" mass="19311">MRPIAKIAAVIYVLAAAAVIGLAVAQLDTDLSRRAAILLLQLPVRISLMVCGAIVGIHALYMLLRVCFDHPEPAAIRLAEAPEIEVSLAALEGVSRLAAEDESGILVDRVLVSVRGRARDRVCVRLDAISLVGSNLAAQGKRMEERVTKAVARMLGTSVAEVHVRFLPTKTTIQTKEVSGA</sequence>
<evidence type="ECO:0000256" key="1">
    <source>
        <dbReference type="SAM" id="Phobius"/>
    </source>
</evidence>
<gene>
    <name evidence="2" type="ORF">K6V98_07585</name>
</gene>
<keyword evidence="1" id="KW-0472">Membrane</keyword>
<proteinExistence type="predicted"/>
<dbReference type="RefSeq" id="WP_222199923.1">
    <property type="nucleotide sequence ID" value="NZ_JAIMFO010000008.1"/>
</dbReference>
<keyword evidence="1" id="KW-0812">Transmembrane</keyword>
<reference evidence="2 3" key="1">
    <citation type="submission" date="2021-08" db="EMBL/GenBank/DDBJ databases">
        <title>Collinsella faecalis sp. nov. isolated from swine faeces.</title>
        <authorList>
            <person name="Oh B.S."/>
            <person name="Lee J.H."/>
        </authorList>
    </citation>
    <scope>NUCLEOTIDE SEQUENCE [LARGE SCALE GENOMIC DNA]</scope>
    <source>
        <strain evidence="2 3">AGMB00827</strain>
    </source>
</reference>
<comment type="caution">
    <text evidence="2">The sequence shown here is derived from an EMBL/GenBank/DDBJ whole genome shotgun (WGS) entry which is preliminary data.</text>
</comment>
<evidence type="ECO:0008006" key="4">
    <source>
        <dbReference type="Google" id="ProtNLM"/>
    </source>
</evidence>
<feature type="transmembrane region" description="Helical" evidence="1">
    <location>
        <begin position="46"/>
        <end position="68"/>
    </location>
</feature>